<accession>A0A1Q9D2D1</accession>
<dbReference type="AlphaFoldDB" id="A0A1Q9D2D1"/>
<evidence type="ECO:0000256" key="1">
    <source>
        <dbReference type="SAM" id="MobiDB-lite"/>
    </source>
</evidence>
<feature type="region of interest" description="Disordered" evidence="1">
    <location>
        <begin position="54"/>
        <end position="116"/>
    </location>
</feature>
<keyword evidence="3" id="KW-1185">Reference proteome</keyword>
<sequence>MALPEFTFQSYADAGSISPTSLAAKAAALRISFPESRSKTSSRGDYLAPMLASLRGPEAGEEHQSTKQAAAEIPAARPPEELATPPAEIDEPELTEKEEKEMVEATSHVRDSSLGPPLMWESERVVRLQAEQEAQAEVMSQSTAAASARMPRGRSEVVTAVDDWFGGLFG</sequence>
<comment type="caution">
    <text evidence="2">The sequence shown here is derived from an EMBL/GenBank/DDBJ whole genome shotgun (WGS) entry which is preliminary data.</text>
</comment>
<evidence type="ECO:0000313" key="3">
    <source>
        <dbReference type="Proteomes" id="UP000186817"/>
    </source>
</evidence>
<reference evidence="2 3" key="1">
    <citation type="submission" date="2016-02" db="EMBL/GenBank/DDBJ databases">
        <title>Genome analysis of coral dinoflagellate symbionts highlights evolutionary adaptations to a symbiotic lifestyle.</title>
        <authorList>
            <person name="Aranda M."/>
            <person name="Li Y."/>
            <person name="Liew Y.J."/>
            <person name="Baumgarten S."/>
            <person name="Simakov O."/>
            <person name="Wilson M."/>
            <person name="Piel J."/>
            <person name="Ashoor H."/>
            <person name="Bougouffa S."/>
            <person name="Bajic V.B."/>
            <person name="Ryu T."/>
            <person name="Ravasi T."/>
            <person name="Bayer T."/>
            <person name="Micklem G."/>
            <person name="Kim H."/>
            <person name="Bhak J."/>
            <person name="Lajeunesse T.C."/>
            <person name="Voolstra C.R."/>
        </authorList>
    </citation>
    <scope>NUCLEOTIDE SEQUENCE [LARGE SCALE GENOMIC DNA]</scope>
    <source>
        <strain evidence="2 3">CCMP2467</strain>
    </source>
</reference>
<organism evidence="2 3">
    <name type="scientific">Symbiodinium microadriaticum</name>
    <name type="common">Dinoflagellate</name>
    <name type="synonym">Zooxanthella microadriatica</name>
    <dbReference type="NCBI Taxonomy" id="2951"/>
    <lineage>
        <taxon>Eukaryota</taxon>
        <taxon>Sar</taxon>
        <taxon>Alveolata</taxon>
        <taxon>Dinophyceae</taxon>
        <taxon>Suessiales</taxon>
        <taxon>Symbiodiniaceae</taxon>
        <taxon>Symbiodinium</taxon>
    </lineage>
</organism>
<protein>
    <submittedName>
        <fullName evidence="2">Uncharacterized protein</fullName>
    </submittedName>
</protein>
<dbReference type="EMBL" id="LSRX01000766">
    <property type="protein sequence ID" value="OLP89337.1"/>
    <property type="molecule type" value="Genomic_DNA"/>
</dbReference>
<name>A0A1Q9D2D1_SYMMI</name>
<evidence type="ECO:0000313" key="2">
    <source>
        <dbReference type="EMBL" id="OLP89337.1"/>
    </source>
</evidence>
<gene>
    <name evidence="2" type="ORF">AK812_SmicGene29229</name>
</gene>
<dbReference type="OrthoDB" id="435223at2759"/>
<dbReference type="Proteomes" id="UP000186817">
    <property type="component" value="Unassembled WGS sequence"/>
</dbReference>
<feature type="compositionally biased region" description="Basic and acidic residues" evidence="1">
    <location>
        <begin position="94"/>
        <end position="111"/>
    </location>
</feature>
<proteinExistence type="predicted"/>